<proteinExistence type="inferred from homology"/>
<dbReference type="STRING" id="1068978.AMETH_1634"/>
<sequence length="124" mass="14001">MTTAARPARHLTLGRRGEDIAARHLQKLGFVVLARNWRCRQGELDLIATDGRTLVVCEVKTRTRESFGDPAEAVTEDKIARIRRLAGQWLSIHRVGWCRVRFDVIAVYADGDGEPRVRHIPGAF</sequence>
<reference evidence="3 4" key="1">
    <citation type="submission" date="2014-07" db="EMBL/GenBank/DDBJ databases">
        <title>Whole Genome Sequence of the Amycolatopsis methanolica 239.</title>
        <authorList>
            <person name="Tang B."/>
        </authorList>
    </citation>
    <scope>NUCLEOTIDE SEQUENCE [LARGE SCALE GENOMIC DNA]</scope>
    <source>
        <strain evidence="3 4">239</strain>
    </source>
</reference>
<dbReference type="GO" id="GO:0003676">
    <property type="term" value="F:nucleic acid binding"/>
    <property type="evidence" value="ECO:0007669"/>
    <property type="project" value="InterPro"/>
</dbReference>
<dbReference type="KEGG" id="amq:AMETH_1634"/>
<evidence type="ECO:0000256" key="2">
    <source>
        <dbReference type="HAMAP-Rule" id="MF_00048"/>
    </source>
</evidence>
<dbReference type="HAMAP" id="MF_00048">
    <property type="entry name" value="UPF0102"/>
    <property type="match status" value="1"/>
</dbReference>
<comment type="similarity">
    <text evidence="1 2">Belongs to the UPF0102 family.</text>
</comment>
<evidence type="ECO:0000256" key="1">
    <source>
        <dbReference type="ARBA" id="ARBA00006738"/>
    </source>
</evidence>
<dbReference type="InterPro" id="IPR011335">
    <property type="entry name" value="Restrct_endonuc-II-like"/>
</dbReference>
<dbReference type="eggNOG" id="COG0792">
    <property type="taxonomic scope" value="Bacteria"/>
</dbReference>
<accession>A0A076MRZ2</accession>
<dbReference type="Proteomes" id="UP000062973">
    <property type="component" value="Chromosome"/>
</dbReference>
<dbReference type="HOGENOM" id="CLU_115353_2_3_11"/>
<dbReference type="CDD" id="cd20736">
    <property type="entry name" value="PoNe_Nuclease"/>
    <property type="match status" value="1"/>
</dbReference>
<dbReference type="OrthoDB" id="9794876at2"/>
<evidence type="ECO:0000313" key="4">
    <source>
        <dbReference type="Proteomes" id="UP000062973"/>
    </source>
</evidence>
<name>A0A076MRZ2_AMYME</name>
<dbReference type="PANTHER" id="PTHR34039">
    <property type="entry name" value="UPF0102 PROTEIN YRAN"/>
    <property type="match status" value="1"/>
</dbReference>
<dbReference type="AlphaFoldDB" id="A0A076MRZ2"/>
<dbReference type="Gene3D" id="3.40.1350.10">
    <property type="match status" value="1"/>
</dbReference>
<dbReference type="PATRIC" id="fig|1068978.7.peg.1721"/>
<evidence type="ECO:0000313" key="3">
    <source>
        <dbReference type="EMBL" id="AIJ21726.1"/>
    </source>
</evidence>
<keyword evidence="4" id="KW-1185">Reference proteome</keyword>
<gene>
    <name evidence="3" type="primary">yraN</name>
    <name evidence="3" type="ORF">AMETH_1634</name>
</gene>
<dbReference type="NCBIfam" id="NF009150">
    <property type="entry name" value="PRK12497.1-3"/>
    <property type="match status" value="1"/>
</dbReference>
<dbReference type="InterPro" id="IPR011856">
    <property type="entry name" value="tRNA_endonuc-like_dom_sf"/>
</dbReference>
<dbReference type="Pfam" id="PF02021">
    <property type="entry name" value="UPF0102"/>
    <property type="match status" value="1"/>
</dbReference>
<organism evidence="3 4">
    <name type="scientific">Amycolatopsis methanolica 239</name>
    <dbReference type="NCBI Taxonomy" id="1068978"/>
    <lineage>
        <taxon>Bacteria</taxon>
        <taxon>Bacillati</taxon>
        <taxon>Actinomycetota</taxon>
        <taxon>Actinomycetes</taxon>
        <taxon>Pseudonocardiales</taxon>
        <taxon>Pseudonocardiaceae</taxon>
        <taxon>Amycolatopsis</taxon>
        <taxon>Amycolatopsis methanolica group</taxon>
    </lineage>
</organism>
<dbReference type="NCBIfam" id="NF009154">
    <property type="entry name" value="PRK12497.3-3"/>
    <property type="match status" value="1"/>
</dbReference>
<dbReference type="SUPFAM" id="SSF52980">
    <property type="entry name" value="Restriction endonuclease-like"/>
    <property type="match status" value="1"/>
</dbReference>
<protein>
    <recommendedName>
        <fullName evidence="2">UPF0102 protein AMETH_1634</fullName>
    </recommendedName>
</protein>
<dbReference type="PANTHER" id="PTHR34039:SF1">
    <property type="entry name" value="UPF0102 PROTEIN YRAN"/>
    <property type="match status" value="1"/>
</dbReference>
<dbReference type="InterPro" id="IPR003509">
    <property type="entry name" value="UPF0102_YraN-like"/>
</dbReference>
<dbReference type="RefSeq" id="WP_017987586.1">
    <property type="nucleotide sequence ID" value="NZ_AQUL01000001.1"/>
</dbReference>
<dbReference type="EMBL" id="CP009110">
    <property type="protein sequence ID" value="AIJ21726.1"/>
    <property type="molecule type" value="Genomic_DNA"/>
</dbReference>